<reference evidence="1 2" key="1">
    <citation type="submission" date="2019-08" db="EMBL/GenBank/DDBJ databases">
        <title>Complete genome sequence of Candidatus Uab amorphum.</title>
        <authorList>
            <person name="Shiratori T."/>
            <person name="Suzuki S."/>
            <person name="Kakizawa Y."/>
            <person name="Ishida K."/>
        </authorList>
    </citation>
    <scope>NUCLEOTIDE SEQUENCE [LARGE SCALE GENOMIC DNA]</scope>
    <source>
        <strain evidence="1 2">SRT547</strain>
    </source>
</reference>
<dbReference type="RefSeq" id="WP_151972184.1">
    <property type="nucleotide sequence ID" value="NZ_AP019860.1"/>
</dbReference>
<dbReference type="EMBL" id="AP019860">
    <property type="protein sequence ID" value="BBM88053.1"/>
    <property type="molecule type" value="Genomic_DNA"/>
</dbReference>
<dbReference type="KEGG" id="uam:UABAM_06469"/>
<dbReference type="Proteomes" id="UP000326354">
    <property type="component" value="Chromosome"/>
</dbReference>
<gene>
    <name evidence="1" type="ORF">UABAM_06469</name>
</gene>
<keyword evidence="2" id="KW-1185">Reference proteome</keyword>
<sequence length="362" mass="41067">MLRKAIFIIFVTAFVCSEKLPVVYFNLQVFNSPTIVSELTEEFHSYVSYQQDTIPASINNSYSKSAPTHNPFYNSDEQPQESFYSLSNPRLIEGLLANGYHVNVYMWVVKDEKPVFGTTCTIVGYNREESTFIGQNSNGTESKISYEYAAKNFRLAEVYSENPSENNWKCLAYSMTEDPTKPLQVDLTTSSFIGTSEKISQQITANDWLMQDVACQAHIVPQKLNLREKEASAKFSMQIKKKKLSSKGCGGFIWWPTGSKEWDTIVWDSEKKGRILYLDPTMPIDYPKYGSKNYIHNRHARCHPCGNSTMVPGVWVNVKIEGNIIRTRIVKKSTCNIGHGYLDKYGNSTATVVGLINVWVAK</sequence>
<name>A0A5S9F7C6_UABAM</name>
<evidence type="ECO:0000313" key="1">
    <source>
        <dbReference type="EMBL" id="BBM88053.1"/>
    </source>
</evidence>
<accession>A0A5S9F7C6</accession>
<protein>
    <submittedName>
        <fullName evidence="1">Uncharacterized protein</fullName>
    </submittedName>
</protein>
<evidence type="ECO:0000313" key="2">
    <source>
        <dbReference type="Proteomes" id="UP000326354"/>
    </source>
</evidence>
<dbReference type="AlphaFoldDB" id="A0A5S9F7C6"/>
<organism evidence="1 2">
    <name type="scientific">Uabimicrobium amorphum</name>
    <dbReference type="NCBI Taxonomy" id="2596890"/>
    <lineage>
        <taxon>Bacteria</taxon>
        <taxon>Pseudomonadati</taxon>
        <taxon>Planctomycetota</taxon>
        <taxon>Candidatus Uabimicrobiia</taxon>
        <taxon>Candidatus Uabimicrobiales</taxon>
        <taxon>Candidatus Uabimicrobiaceae</taxon>
        <taxon>Candidatus Uabimicrobium</taxon>
    </lineage>
</organism>
<proteinExistence type="predicted"/>